<dbReference type="Proteomes" id="UP000011666">
    <property type="component" value="Unassembled WGS sequence"/>
</dbReference>
<dbReference type="PANTHER" id="PTHR30576:SF10">
    <property type="entry name" value="SLL5057 PROTEIN"/>
    <property type="match status" value="1"/>
</dbReference>
<proteinExistence type="inferred from homology"/>
<dbReference type="Pfam" id="PF02397">
    <property type="entry name" value="Bac_transf"/>
    <property type="match status" value="1"/>
</dbReference>
<keyword evidence="5 7" id="KW-1133">Transmembrane helix</keyword>
<evidence type="ECO:0000256" key="1">
    <source>
        <dbReference type="ARBA" id="ARBA00004141"/>
    </source>
</evidence>
<name>M0QJ84_9ACTN</name>
<sequence>MRNIKSRRSPTDAIGRMSTVATADGAIDRAVVSGSGAGSPRPTTASWQGAIRRRIRITDAAAIGVGMAAAYLVRYGPGVGDLEQIGVSAVLGVCWMIALEVTRSREALVIGSGVEEFRRVRDASLVPFVMFAVAELWLKLEMARGYVGLSLLFGFVLVNAGRYAWRRRLWRWRASGDCLQRMIVLGADAATINLADSLSHDRSEAIRVVGACIPGYRGDPDAHLQLSDRQIPILGDEHALLQAVTATGADAVAVTATEALGNQHLRELGWRLNDLGVSLLVAPGILDVAEHRVRFASAGSTALIHIQRPQYRGASQISKVTFDRIGAGALILALLPLLLLISAAVKLSSRGPIFYVAPRVGSQGVTFPMIKFRSMRAGADQLKDDLAGQNENDGPLFKMRADPRVTPVGRLLRRYSLDEIPQLFNVLAGHMSLVGPRPHLEREVRAYTTEVQRRMLLKPGMTGLWQVSGRSDLTWDESVRLDLSYVENWSFLLDMYILFKTVKAVMAGDGAY</sequence>
<evidence type="ECO:0000256" key="2">
    <source>
        <dbReference type="ARBA" id="ARBA00006464"/>
    </source>
</evidence>
<dbReference type="NCBIfam" id="TIGR03025">
    <property type="entry name" value="EPS_sugtrans"/>
    <property type="match status" value="1"/>
</dbReference>
<comment type="similarity">
    <text evidence="2">Belongs to the bacterial sugar transferase family.</text>
</comment>
<keyword evidence="6 7" id="KW-0472">Membrane</keyword>
<reference evidence="9 10" key="1">
    <citation type="submission" date="2013-01" db="EMBL/GenBank/DDBJ databases">
        <title>Whole genome shotgun sequence of Gordonia soli NBRC 108243.</title>
        <authorList>
            <person name="Isaki-Nakamura S."/>
            <person name="Hosoyama A."/>
            <person name="Tsuchikane K."/>
            <person name="Ando Y."/>
            <person name="Baba S."/>
            <person name="Ohji S."/>
            <person name="Hamada M."/>
            <person name="Tamura T."/>
            <person name="Yamazoe A."/>
            <person name="Yamazaki S."/>
            <person name="Fujita N."/>
        </authorList>
    </citation>
    <scope>NUCLEOTIDE SEQUENCE [LARGE SCALE GENOMIC DNA]</scope>
    <source>
        <strain evidence="9 10">NBRC 108243</strain>
    </source>
</reference>
<dbReference type="STRING" id="1223545.GS4_08_00660"/>
<evidence type="ECO:0000256" key="7">
    <source>
        <dbReference type="SAM" id="Phobius"/>
    </source>
</evidence>
<feature type="transmembrane region" description="Helical" evidence="7">
    <location>
        <begin position="146"/>
        <end position="165"/>
    </location>
</feature>
<keyword evidence="4 7" id="KW-0812">Transmembrane</keyword>
<feature type="transmembrane region" description="Helical" evidence="7">
    <location>
        <begin position="55"/>
        <end position="73"/>
    </location>
</feature>
<comment type="subcellular location">
    <subcellularLocation>
        <location evidence="1">Membrane</location>
        <topology evidence="1">Multi-pass membrane protein</topology>
    </subcellularLocation>
</comment>
<keyword evidence="3 9" id="KW-0808">Transferase</keyword>
<evidence type="ECO:0000256" key="5">
    <source>
        <dbReference type="ARBA" id="ARBA00022989"/>
    </source>
</evidence>
<organism evidence="9 10">
    <name type="scientific">Gordonia soli NBRC 108243</name>
    <dbReference type="NCBI Taxonomy" id="1223545"/>
    <lineage>
        <taxon>Bacteria</taxon>
        <taxon>Bacillati</taxon>
        <taxon>Actinomycetota</taxon>
        <taxon>Actinomycetes</taxon>
        <taxon>Mycobacteriales</taxon>
        <taxon>Gordoniaceae</taxon>
        <taxon>Gordonia</taxon>
    </lineage>
</organism>
<keyword evidence="10" id="KW-1185">Reference proteome</keyword>
<accession>M0QJ84</accession>
<feature type="transmembrane region" description="Helical" evidence="7">
    <location>
        <begin position="325"/>
        <end position="345"/>
    </location>
</feature>
<evidence type="ECO:0000256" key="3">
    <source>
        <dbReference type="ARBA" id="ARBA00022679"/>
    </source>
</evidence>
<gene>
    <name evidence="9" type="ORF">GS4_08_00660</name>
</gene>
<dbReference type="GO" id="GO:0016020">
    <property type="term" value="C:membrane"/>
    <property type="evidence" value="ECO:0007669"/>
    <property type="project" value="UniProtKB-SubCell"/>
</dbReference>
<protein>
    <submittedName>
        <fullName evidence="9">Putative glycosyltransferase</fullName>
    </submittedName>
</protein>
<evidence type="ECO:0000259" key="8">
    <source>
        <dbReference type="Pfam" id="PF02397"/>
    </source>
</evidence>
<evidence type="ECO:0000256" key="6">
    <source>
        <dbReference type="ARBA" id="ARBA00023136"/>
    </source>
</evidence>
<dbReference type="Gene3D" id="3.40.50.720">
    <property type="entry name" value="NAD(P)-binding Rossmann-like Domain"/>
    <property type="match status" value="1"/>
</dbReference>
<dbReference type="GO" id="GO:0016780">
    <property type="term" value="F:phosphotransferase activity, for other substituted phosphate groups"/>
    <property type="evidence" value="ECO:0007669"/>
    <property type="project" value="TreeGrafter"/>
</dbReference>
<feature type="domain" description="Bacterial sugar transferase" evidence="8">
    <location>
        <begin position="319"/>
        <end position="506"/>
    </location>
</feature>
<dbReference type="eggNOG" id="COG2148">
    <property type="taxonomic scope" value="Bacteria"/>
</dbReference>
<evidence type="ECO:0000313" key="10">
    <source>
        <dbReference type="Proteomes" id="UP000011666"/>
    </source>
</evidence>
<comment type="caution">
    <text evidence="9">The sequence shown here is derived from an EMBL/GenBank/DDBJ whole genome shotgun (WGS) entry which is preliminary data.</text>
</comment>
<dbReference type="InterPro" id="IPR003362">
    <property type="entry name" value="Bact_transf"/>
</dbReference>
<dbReference type="PANTHER" id="PTHR30576">
    <property type="entry name" value="COLANIC BIOSYNTHESIS UDP-GLUCOSE LIPID CARRIER TRANSFERASE"/>
    <property type="match status" value="1"/>
</dbReference>
<dbReference type="EMBL" id="BANX01000008">
    <property type="protein sequence ID" value="GAC67482.1"/>
    <property type="molecule type" value="Genomic_DNA"/>
</dbReference>
<evidence type="ECO:0000256" key="4">
    <source>
        <dbReference type="ARBA" id="ARBA00022692"/>
    </source>
</evidence>
<dbReference type="AlphaFoldDB" id="M0QJ84"/>
<evidence type="ECO:0000313" key="9">
    <source>
        <dbReference type="EMBL" id="GAC67482.1"/>
    </source>
</evidence>
<dbReference type="InterPro" id="IPR017475">
    <property type="entry name" value="EPS_sugar_tfrase"/>
</dbReference>